<gene>
    <name evidence="2" type="ORF">CRE_26885</name>
</gene>
<evidence type="ECO:0008006" key="4">
    <source>
        <dbReference type="Google" id="ProtNLM"/>
    </source>
</evidence>
<proteinExistence type="predicted"/>
<feature type="region of interest" description="Disordered" evidence="1">
    <location>
        <begin position="1"/>
        <end position="40"/>
    </location>
</feature>
<dbReference type="OrthoDB" id="5870632at2759"/>
<evidence type="ECO:0000256" key="1">
    <source>
        <dbReference type="SAM" id="MobiDB-lite"/>
    </source>
</evidence>
<evidence type="ECO:0000313" key="2">
    <source>
        <dbReference type="EMBL" id="EFO86466.1"/>
    </source>
</evidence>
<dbReference type="STRING" id="31234.E3NQY2"/>
<evidence type="ECO:0000313" key="3">
    <source>
        <dbReference type="Proteomes" id="UP000008281"/>
    </source>
</evidence>
<feature type="compositionally biased region" description="Acidic residues" evidence="1">
    <location>
        <begin position="12"/>
        <end position="22"/>
    </location>
</feature>
<feature type="compositionally biased region" description="Acidic residues" evidence="1">
    <location>
        <begin position="323"/>
        <end position="349"/>
    </location>
</feature>
<feature type="compositionally biased region" description="Pro residues" evidence="1">
    <location>
        <begin position="191"/>
        <end position="218"/>
    </location>
</feature>
<accession>E3NQY2</accession>
<dbReference type="InParanoid" id="E3NQY2"/>
<organism evidence="3">
    <name type="scientific">Caenorhabditis remanei</name>
    <name type="common">Caenorhabditis vulgaris</name>
    <dbReference type="NCBI Taxonomy" id="31234"/>
    <lineage>
        <taxon>Eukaryota</taxon>
        <taxon>Metazoa</taxon>
        <taxon>Ecdysozoa</taxon>
        <taxon>Nematoda</taxon>
        <taxon>Chromadorea</taxon>
        <taxon>Rhabditida</taxon>
        <taxon>Rhabditina</taxon>
        <taxon>Rhabditomorpha</taxon>
        <taxon>Rhabditoidea</taxon>
        <taxon>Rhabditidae</taxon>
        <taxon>Peloderinae</taxon>
        <taxon>Caenorhabditis</taxon>
    </lineage>
</organism>
<name>E3NQY2_CAERE</name>
<protein>
    <recommendedName>
        <fullName evidence="4">Phlebovirus glycoprotein G2 fusion domain-containing protein</fullName>
    </recommendedName>
</protein>
<keyword evidence="3" id="KW-1185">Reference proteome</keyword>
<feature type="region of interest" description="Disordered" evidence="1">
    <location>
        <begin position="318"/>
        <end position="369"/>
    </location>
</feature>
<dbReference type="EMBL" id="DS269611">
    <property type="protein sequence ID" value="EFO86466.1"/>
    <property type="molecule type" value="Genomic_DNA"/>
</dbReference>
<dbReference type="AlphaFoldDB" id="E3NQY2"/>
<reference evidence="2" key="1">
    <citation type="submission" date="2007-07" db="EMBL/GenBank/DDBJ databases">
        <title>PCAP assembly of the Caenorhabditis remanei genome.</title>
        <authorList>
            <consortium name="The Caenorhabditis remanei Sequencing Consortium"/>
            <person name="Wilson R.K."/>
        </authorList>
    </citation>
    <scope>NUCLEOTIDE SEQUENCE [LARGE SCALE GENOMIC DNA]</scope>
    <source>
        <strain evidence="2">PB4641</strain>
    </source>
</reference>
<dbReference type="HOGENOM" id="CLU_750591_0_0_1"/>
<sequence length="369" mass="42919">MISSGWMQEMEPIPEEGTEADGSEWGATSDGGTGKRTMRKKEVYTSEQINTLVREAEDLTLECNEELMCNYKETCVCTPGGDEANCQCEEVDLYKILEHVDHKLPIITGKYQLAVTKDKTPVLRMRHNQVHLKNMNHHHCSQCHYCGCHQHQNTQYPIVYPPQYSHQYYPIAYPPQHSHQYRTPPPRHRTPTPPPAPRPRTPTPPPPARNPTPSPPSPRYRDRGCNICRGNHIARDCYEYEAQDRLRIIKSQNRCVICLNRKNHSIQACKFWNEGNRYLCKRCPENAGPHSRNLCVSPHPAQNRVVTEEHRRIIEDVQRHAEEEEQEDESENEEEAENEEESEDAEYEDKEDKDKPRIIRHQSLPNLNF</sequence>
<dbReference type="Proteomes" id="UP000008281">
    <property type="component" value="Unassembled WGS sequence"/>
</dbReference>
<feature type="region of interest" description="Disordered" evidence="1">
    <location>
        <begin position="175"/>
        <end position="221"/>
    </location>
</feature>